<protein>
    <submittedName>
        <fullName evidence="1">Predicted Zn-dependent protease, minimal metalloprotease (MMP)-like domain</fullName>
    </submittedName>
</protein>
<keyword evidence="1" id="KW-0482">Metalloprotease</keyword>
<sequence length="136" mass="15183">MNDSSLPSFGHAPSAADLDRLARAALASIPAPFADHLPHIVIQVEEFPDDELLDEMEVEDPFDITGLYQGIPVGERTQALATQPDMIFLFRQPLLAEWCETDQTLEEIITHLIVHEVGHHFGLSDDDMEYIEDSAD</sequence>
<dbReference type="Pfam" id="PF06262">
    <property type="entry name" value="Zincin_1"/>
    <property type="match status" value="1"/>
</dbReference>
<gene>
    <name evidence="1" type="ORF">SAMN05421779_104254</name>
</gene>
<proteinExistence type="predicted"/>
<evidence type="ECO:0000313" key="1">
    <source>
        <dbReference type="EMBL" id="SIS87884.1"/>
    </source>
</evidence>
<accession>A0A1N7MP15</accession>
<dbReference type="AlphaFoldDB" id="A0A1N7MP15"/>
<keyword evidence="1" id="KW-0645">Protease</keyword>
<name>A0A1N7MP15_9PROT</name>
<keyword evidence="1" id="KW-0378">Hydrolase</keyword>
<dbReference type="SUPFAM" id="SSF55486">
    <property type="entry name" value="Metalloproteases ('zincins'), catalytic domain"/>
    <property type="match status" value="1"/>
</dbReference>
<dbReference type="GO" id="GO:0006508">
    <property type="term" value="P:proteolysis"/>
    <property type="evidence" value="ECO:0007669"/>
    <property type="project" value="UniProtKB-KW"/>
</dbReference>
<dbReference type="EMBL" id="FTOA01000004">
    <property type="protein sequence ID" value="SIS87884.1"/>
    <property type="molecule type" value="Genomic_DNA"/>
</dbReference>
<dbReference type="InterPro" id="IPR010428">
    <property type="entry name" value="Zincin_1"/>
</dbReference>
<dbReference type="Proteomes" id="UP000185678">
    <property type="component" value="Unassembled WGS sequence"/>
</dbReference>
<dbReference type="Gene3D" id="3.30.2010.20">
    <property type="match status" value="1"/>
</dbReference>
<keyword evidence="2" id="KW-1185">Reference proteome</keyword>
<evidence type="ECO:0000313" key="2">
    <source>
        <dbReference type="Proteomes" id="UP000185678"/>
    </source>
</evidence>
<dbReference type="STRING" id="80876.SAMN05421779_104254"/>
<organism evidence="1 2">
    <name type="scientific">Insolitispirillum peregrinum</name>
    <dbReference type="NCBI Taxonomy" id="80876"/>
    <lineage>
        <taxon>Bacteria</taxon>
        <taxon>Pseudomonadati</taxon>
        <taxon>Pseudomonadota</taxon>
        <taxon>Alphaproteobacteria</taxon>
        <taxon>Rhodospirillales</taxon>
        <taxon>Novispirillaceae</taxon>
        <taxon>Insolitispirillum</taxon>
    </lineage>
</organism>
<dbReference type="RefSeq" id="WP_076400690.1">
    <property type="nucleotide sequence ID" value="NZ_FTOA01000004.1"/>
</dbReference>
<dbReference type="InterPro" id="IPR038555">
    <property type="entry name" value="Zincin_1_sf"/>
</dbReference>
<dbReference type="OrthoDB" id="9806895at2"/>
<dbReference type="GO" id="GO:0008237">
    <property type="term" value="F:metallopeptidase activity"/>
    <property type="evidence" value="ECO:0007669"/>
    <property type="project" value="UniProtKB-KW"/>
</dbReference>
<reference evidence="1 2" key="1">
    <citation type="submission" date="2017-01" db="EMBL/GenBank/DDBJ databases">
        <authorList>
            <person name="Mah S.A."/>
            <person name="Swanson W.J."/>
            <person name="Moy G.W."/>
            <person name="Vacquier V.D."/>
        </authorList>
    </citation>
    <scope>NUCLEOTIDE SEQUENCE [LARGE SCALE GENOMIC DNA]</scope>
    <source>
        <strain evidence="1 2">DSM 11589</strain>
    </source>
</reference>
<dbReference type="CDD" id="cd12952">
    <property type="entry name" value="MMP_ACEL2062"/>
    <property type="match status" value="1"/>
</dbReference>